<dbReference type="AlphaFoldDB" id="A0A9W6WW00"/>
<reference evidence="1" key="1">
    <citation type="submission" date="2023-04" db="EMBL/GenBank/DDBJ databases">
        <title>Phytophthora fragariaefolia NBRC 109709.</title>
        <authorList>
            <person name="Ichikawa N."/>
            <person name="Sato H."/>
            <person name="Tonouchi N."/>
        </authorList>
    </citation>
    <scope>NUCLEOTIDE SEQUENCE</scope>
    <source>
        <strain evidence="1">NBRC 109709</strain>
    </source>
</reference>
<organism evidence="1 2">
    <name type="scientific">Phytophthora fragariaefolia</name>
    <dbReference type="NCBI Taxonomy" id="1490495"/>
    <lineage>
        <taxon>Eukaryota</taxon>
        <taxon>Sar</taxon>
        <taxon>Stramenopiles</taxon>
        <taxon>Oomycota</taxon>
        <taxon>Peronosporomycetes</taxon>
        <taxon>Peronosporales</taxon>
        <taxon>Peronosporaceae</taxon>
        <taxon>Phytophthora</taxon>
    </lineage>
</organism>
<protein>
    <submittedName>
        <fullName evidence="1">Unnamed protein product</fullName>
    </submittedName>
</protein>
<dbReference type="PANTHER" id="PTHR11439">
    <property type="entry name" value="GAG-POL-RELATED RETROTRANSPOSON"/>
    <property type="match status" value="1"/>
</dbReference>
<sequence length="226" mass="25576">MSQHKYIMDLLQKFNMTESVPEPTPQAKSIVLEKEVRMSPEQIAAQPFDYRGLVGSLMYLVRDIANAVRELSKFLSCYNTKPTTGQHREIMADACITWKSSRQDTVSLHTAQAELIAASEGVKESEWLWYLLEELGFKQKRLIVCWCDNKGAISIIKDTANHASTKHINIKGLYAREVHEEGRIVVTYCSTNDMVADALTKALPQTQFEKLRSLMGVKDLSLPVPQ</sequence>
<dbReference type="Proteomes" id="UP001165121">
    <property type="component" value="Unassembled WGS sequence"/>
</dbReference>
<dbReference type="CDD" id="cd09272">
    <property type="entry name" value="RNase_HI_RT_Ty1"/>
    <property type="match status" value="1"/>
</dbReference>
<proteinExistence type="predicted"/>
<evidence type="ECO:0000313" key="2">
    <source>
        <dbReference type="Proteomes" id="UP001165121"/>
    </source>
</evidence>
<keyword evidence="2" id="KW-1185">Reference proteome</keyword>
<dbReference type="OrthoDB" id="126161at2759"/>
<accession>A0A9W6WW00</accession>
<comment type="caution">
    <text evidence="1">The sequence shown here is derived from an EMBL/GenBank/DDBJ whole genome shotgun (WGS) entry which is preliminary data.</text>
</comment>
<gene>
    <name evidence="1" type="ORF">Pfra01_000644500</name>
</gene>
<dbReference type="PANTHER" id="PTHR11439:SF463">
    <property type="entry name" value="REVERSE TRANSCRIPTASE TY1_COPIA-TYPE DOMAIN-CONTAINING PROTEIN"/>
    <property type="match status" value="1"/>
</dbReference>
<name>A0A9W6WW00_9STRA</name>
<dbReference type="EMBL" id="BSXT01000546">
    <property type="protein sequence ID" value="GMF29762.1"/>
    <property type="molecule type" value="Genomic_DNA"/>
</dbReference>
<evidence type="ECO:0000313" key="1">
    <source>
        <dbReference type="EMBL" id="GMF29762.1"/>
    </source>
</evidence>